<reference evidence="2" key="2">
    <citation type="submission" date="2023-04" db="EMBL/GenBank/DDBJ databases">
        <authorList>
            <person name="Beletskiy A.V."/>
            <person name="Mardanov A.V."/>
            <person name="Ravin N.V."/>
        </authorList>
    </citation>
    <scope>NUCLEOTIDE SEQUENCE</scope>
    <source>
        <strain evidence="2">GKL-02</strain>
    </source>
</reference>
<feature type="transmembrane region" description="Helical" evidence="1">
    <location>
        <begin position="6"/>
        <end position="29"/>
    </location>
</feature>
<gene>
    <name evidence="2" type="ORF">QJT81_18760</name>
</gene>
<feature type="transmembrane region" description="Helical" evidence="1">
    <location>
        <begin position="106"/>
        <end position="133"/>
    </location>
</feature>
<sequence>MMWMFFYLALPLVNALLDWLSWWVSRFFLERTAQESRVRVIVLDVVLDFGVAVLFMLALCLLLPAGAIVLDSLYAGWVDVKSGVPAQTGWQEYAVWARDDPWGKGIMVTLMLVTTLIPTLLHILLGLMAFFIHGFKGAALADFLEQPRKNWRDAVASFWMFGYVVLAGAALWAMYQVFQHFTHLPIAQWLYHFTGYFYDLP</sequence>
<accession>A0AA95HDX5</accession>
<feature type="transmembrane region" description="Helical" evidence="1">
    <location>
        <begin position="154"/>
        <end position="175"/>
    </location>
</feature>
<evidence type="ECO:0000313" key="2">
    <source>
        <dbReference type="EMBL" id="WGZ93803.1"/>
    </source>
</evidence>
<keyword evidence="1" id="KW-0472">Membrane</keyword>
<organism evidence="2">
    <name type="scientific">Candidatus Thiothrix putei</name>
    <dbReference type="NCBI Taxonomy" id="3080811"/>
    <lineage>
        <taxon>Bacteria</taxon>
        <taxon>Pseudomonadati</taxon>
        <taxon>Pseudomonadota</taxon>
        <taxon>Gammaproteobacteria</taxon>
        <taxon>Thiotrichales</taxon>
        <taxon>Thiotrichaceae</taxon>
        <taxon>Thiothrix</taxon>
    </lineage>
</organism>
<feature type="transmembrane region" description="Helical" evidence="1">
    <location>
        <begin position="41"/>
        <end position="70"/>
    </location>
</feature>
<protein>
    <recommendedName>
        <fullName evidence="3">EI24 domain-containing protein</fullName>
    </recommendedName>
</protein>
<dbReference type="AlphaFoldDB" id="A0AA95HDX5"/>
<proteinExistence type="predicted"/>
<dbReference type="KEGG" id="tput:QJT81_18760"/>
<dbReference type="EMBL" id="CP124756">
    <property type="protein sequence ID" value="WGZ93803.1"/>
    <property type="molecule type" value="Genomic_DNA"/>
</dbReference>
<name>A0AA95HDX5_9GAMM</name>
<evidence type="ECO:0000256" key="1">
    <source>
        <dbReference type="SAM" id="Phobius"/>
    </source>
</evidence>
<dbReference type="Proteomes" id="UP001301326">
    <property type="component" value="Chromosome"/>
</dbReference>
<reference evidence="2" key="1">
    <citation type="journal article" date="2023" name="Int. J. Mol. Sci.">
        <title>Metagenomics Revealed a New Genus 'Candidatus Thiocaldithrix dubininis' gen. nov., sp. nov. and a New Species 'Candidatus Thiothrix putei' sp. nov. in the Family Thiotrichaceae, Some Members of Which Have Traits of Both Na+- and H+-Motive Energetics.</title>
        <authorList>
            <person name="Ravin N.V."/>
            <person name="Muntyan M.S."/>
            <person name="Smolyakov D.D."/>
            <person name="Rudenko T.S."/>
            <person name="Beletsky A.V."/>
            <person name="Mardanov A.V."/>
            <person name="Grabovich M.Y."/>
        </authorList>
    </citation>
    <scope>NUCLEOTIDE SEQUENCE</scope>
    <source>
        <strain evidence="2">GKL-02</strain>
    </source>
</reference>
<keyword evidence="1" id="KW-0812">Transmembrane</keyword>
<keyword evidence="1" id="KW-1133">Transmembrane helix</keyword>
<evidence type="ECO:0008006" key="3">
    <source>
        <dbReference type="Google" id="ProtNLM"/>
    </source>
</evidence>